<dbReference type="AlphaFoldDB" id="A0AAV3Q3L6"/>
<feature type="region of interest" description="Disordered" evidence="1">
    <location>
        <begin position="56"/>
        <end position="92"/>
    </location>
</feature>
<feature type="compositionally biased region" description="Basic and acidic residues" evidence="1">
    <location>
        <begin position="56"/>
        <end position="77"/>
    </location>
</feature>
<dbReference type="EMBL" id="BAABME010019781">
    <property type="protein sequence ID" value="GAA0158319.1"/>
    <property type="molecule type" value="Genomic_DNA"/>
</dbReference>
<dbReference type="Proteomes" id="UP001454036">
    <property type="component" value="Unassembled WGS sequence"/>
</dbReference>
<sequence>MLVDIGSSVDILYGTSITGSSKDEIPNPGGIGEVCGDQKKAIRCYQTFVPPLNKRPCEQERKQGKESHMEIHAVKSEVDEDDSPKERGCEKKIMPHEEVIIVPFIQGNKERTFKIGSKLGK</sequence>
<organism evidence="2 3">
    <name type="scientific">Lithospermum erythrorhizon</name>
    <name type="common">Purple gromwell</name>
    <name type="synonym">Lithospermum officinale var. erythrorhizon</name>
    <dbReference type="NCBI Taxonomy" id="34254"/>
    <lineage>
        <taxon>Eukaryota</taxon>
        <taxon>Viridiplantae</taxon>
        <taxon>Streptophyta</taxon>
        <taxon>Embryophyta</taxon>
        <taxon>Tracheophyta</taxon>
        <taxon>Spermatophyta</taxon>
        <taxon>Magnoliopsida</taxon>
        <taxon>eudicotyledons</taxon>
        <taxon>Gunneridae</taxon>
        <taxon>Pentapetalae</taxon>
        <taxon>asterids</taxon>
        <taxon>lamiids</taxon>
        <taxon>Boraginales</taxon>
        <taxon>Boraginaceae</taxon>
        <taxon>Boraginoideae</taxon>
        <taxon>Lithospermeae</taxon>
        <taxon>Lithospermum</taxon>
    </lineage>
</organism>
<gene>
    <name evidence="2" type="ORF">LIER_38618</name>
</gene>
<protein>
    <submittedName>
        <fullName evidence="2">Uncharacterized protein</fullName>
    </submittedName>
</protein>
<accession>A0AAV3Q3L6</accession>
<keyword evidence="3" id="KW-1185">Reference proteome</keyword>
<reference evidence="2 3" key="1">
    <citation type="submission" date="2024-01" db="EMBL/GenBank/DDBJ databases">
        <title>The complete chloroplast genome sequence of Lithospermum erythrorhizon: insights into the phylogenetic relationship among Boraginaceae species and the maternal lineages of purple gromwells.</title>
        <authorList>
            <person name="Okada T."/>
            <person name="Watanabe K."/>
        </authorList>
    </citation>
    <scope>NUCLEOTIDE SEQUENCE [LARGE SCALE GENOMIC DNA]</scope>
</reference>
<name>A0AAV3Q3L6_LITER</name>
<comment type="caution">
    <text evidence="2">The sequence shown here is derived from an EMBL/GenBank/DDBJ whole genome shotgun (WGS) entry which is preliminary data.</text>
</comment>
<evidence type="ECO:0000313" key="2">
    <source>
        <dbReference type="EMBL" id="GAA0158319.1"/>
    </source>
</evidence>
<proteinExistence type="predicted"/>
<evidence type="ECO:0000313" key="3">
    <source>
        <dbReference type="Proteomes" id="UP001454036"/>
    </source>
</evidence>
<evidence type="ECO:0000256" key="1">
    <source>
        <dbReference type="SAM" id="MobiDB-lite"/>
    </source>
</evidence>